<dbReference type="Proteomes" id="UP000035682">
    <property type="component" value="Unplaced"/>
</dbReference>
<evidence type="ECO:0000313" key="1">
    <source>
        <dbReference type="EMBL" id="CEF60726.1"/>
    </source>
</evidence>
<dbReference type="EMBL" id="LN609400">
    <property type="protein sequence ID" value="CEF60726.1"/>
    <property type="molecule type" value="Genomic_DNA"/>
</dbReference>
<protein>
    <submittedName>
        <fullName evidence="1 3">Uncharacterized protein</fullName>
    </submittedName>
</protein>
<dbReference type="AlphaFoldDB" id="A0A090KTL3"/>
<proteinExistence type="predicted"/>
<accession>A0A090KTL3</accession>
<organism evidence="1">
    <name type="scientific">Strongyloides ratti</name>
    <name type="common">Parasitic roundworm</name>
    <dbReference type="NCBI Taxonomy" id="34506"/>
    <lineage>
        <taxon>Eukaryota</taxon>
        <taxon>Metazoa</taxon>
        <taxon>Ecdysozoa</taxon>
        <taxon>Nematoda</taxon>
        <taxon>Chromadorea</taxon>
        <taxon>Rhabditida</taxon>
        <taxon>Tylenchina</taxon>
        <taxon>Panagrolaimomorpha</taxon>
        <taxon>Strongyloidoidea</taxon>
        <taxon>Strongyloididae</taxon>
        <taxon>Strongyloides</taxon>
    </lineage>
</organism>
<reference evidence="1" key="2">
    <citation type="submission" date="2014-09" db="EMBL/GenBank/DDBJ databases">
        <authorList>
            <person name="Aslett A.Martin."/>
        </authorList>
    </citation>
    <scope>NUCLEOTIDE SEQUENCE</scope>
    <source>
        <strain evidence="1">ED321 Heterogonic</strain>
    </source>
</reference>
<reference evidence="3" key="3">
    <citation type="submission" date="2020-12" db="UniProtKB">
        <authorList>
            <consortium name="WormBaseParasite"/>
        </authorList>
    </citation>
    <scope>IDENTIFICATION</scope>
</reference>
<reference evidence="2" key="1">
    <citation type="submission" date="2014-09" db="EMBL/GenBank/DDBJ databases">
        <authorList>
            <person name="Martin A.A."/>
        </authorList>
    </citation>
    <scope>NUCLEOTIDE SEQUENCE</scope>
    <source>
        <strain evidence="2">ED321</strain>
    </source>
</reference>
<evidence type="ECO:0000313" key="3">
    <source>
        <dbReference type="WBParaSite" id="SRAE_X000245900.1"/>
    </source>
</evidence>
<sequence>MSEIFTKNDYLFRDDESLSSLSCDEDYCTQNYNIQKNVCCVLTSHTYNFLEKKPWIHNYSSTFNTKKIYSSTITYAEVGCQTFESLPLCYDVSSQTDKIILKDAQYQIEYPIDTITIEITFEEAYLRLMKMMSFLNNKKAWLIWYSNNSKKNMEFHVSVHTPNTIKVLAVTLNKKHVSTKIKIY</sequence>
<keyword evidence="2" id="KW-1185">Reference proteome</keyword>
<dbReference type="WBParaSite" id="SRAE_X000245900.1">
    <property type="protein sequence ID" value="SRAE_X000245900.1"/>
    <property type="gene ID" value="WBGene00268045"/>
</dbReference>
<dbReference type="GeneID" id="36385539"/>
<dbReference type="CTD" id="36385539"/>
<evidence type="ECO:0000313" key="2">
    <source>
        <dbReference type="Proteomes" id="UP000035682"/>
    </source>
</evidence>
<name>A0A090KTL3_STRRB</name>
<evidence type="ECO:0000313" key="4">
    <source>
        <dbReference type="WormBase" id="SRAE_X000245900"/>
    </source>
</evidence>
<dbReference type="RefSeq" id="XP_024499935.1">
    <property type="nucleotide sequence ID" value="XM_024645676.1"/>
</dbReference>
<dbReference type="WormBase" id="SRAE_X000245900">
    <property type="protein sequence ID" value="SRP02797"/>
    <property type="gene ID" value="WBGene00268045"/>
</dbReference>
<gene>
    <name evidence="1 3 4" type="ORF">SRAE_X000245900</name>
</gene>